<evidence type="ECO:0000259" key="8">
    <source>
        <dbReference type="PROSITE" id="PS50928"/>
    </source>
</evidence>
<feature type="transmembrane region" description="Helical" evidence="7">
    <location>
        <begin position="209"/>
        <end position="234"/>
    </location>
</feature>
<dbReference type="PROSITE" id="PS50928">
    <property type="entry name" value="ABC_TM1"/>
    <property type="match status" value="1"/>
</dbReference>
<evidence type="ECO:0000256" key="4">
    <source>
        <dbReference type="ARBA" id="ARBA00022692"/>
    </source>
</evidence>
<keyword evidence="6 7" id="KW-0472">Membrane</keyword>
<accession>A0ABP4PXQ1</accession>
<keyword evidence="10" id="KW-1185">Reference proteome</keyword>
<comment type="similarity">
    <text evidence="7">Belongs to the binding-protein-dependent transport system permease family.</text>
</comment>
<dbReference type="Pfam" id="PF00528">
    <property type="entry name" value="BPD_transp_1"/>
    <property type="match status" value="1"/>
</dbReference>
<reference evidence="10" key="1">
    <citation type="journal article" date="2019" name="Int. J. Syst. Evol. Microbiol.">
        <title>The Global Catalogue of Microorganisms (GCM) 10K type strain sequencing project: providing services to taxonomists for standard genome sequencing and annotation.</title>
        <authorList>
            <consortium name="The Broad Institute Genomics Platform"/>
            <consortium name="The Broad Institute Genome Sequencing Center for Infectious Disease"/>
            <person name="Wu L."/>
            <person name="Ma J."/>
        </authorList>
    </citation>
    <scope>NUCLEOTIDE SEQUENCE [LARGE SCALE GENOMIC DNA]</scope>
    <source>
        <strain evidence="10">JCM 14304</strain>
    </source>
</reference>
<dbReference type="CDD" id="cd06261">
    <property type="entry name" value="TM_PBP2"/>
    <property type="match status" value="1"/>
</dbReference>
<evidence type="ECO:0000313" key="10">
    <source>
        <dbReference type="Proteomes" id="UP001500190"/>
    </source>
</evidence>
<dbReference type="Gene3D" id="1.10.3720.10">
    <property type="entry name" value="MetI-like"/>
    <property type="match status" value="1"/>
</dbReference>
<feature type="transmembrane region" description="Helical" evidence="7">
    <location>
        <begin position="121"/>
        <end position="143"/>
    </location>
</feature>
<feature type="transmembrane region" description="Helical" evidence="7">
    <location>
        <begin position="272"/>
        <end position="292"/>
    </location>
</feature>
<dbReference type="Proteomes" id="UP001500190">
    <property type="component" value="Unassembled WGS sequence"/>
</dbReference>
<evidence type="ECO:0000256" key="5">
    <source>
        <dbReference type="ARBA" id="ARBA00022989"/>
    </source>
</evidence>
<keyword evidence="4 7" id="KW-0812">Transmembrane</keyword>
<feature type="transmembrane region" description="Helical" evidence="7">
    <location>
        <begin position="163"/>
        <end position="188"/>
    </location>
</feature>
<evidence type="ECO:0000256" key="7">
    <source>
        <dbReference type="RuleBase" id="RU363032"/>
    </source>
</evidence>
<keyword evidence="5 7" id="KW-1133">Transmembrane helix</keyword>
<dbReference type="PANTHER" id="PTHR43005">
    <property type="entry name" value="BLR7065 PROTEIN"/>
    <property type="match status" value="1"/>
</dbReference>
<feature type="domain" description="ABC transmembrane type-1" evidence="8">
    <location>
        <begin position="85"/>
        <end position="289"/>
    </location>
</feature>
<organism evidence="9 10">
    <name type="scientific">Kribbella karoonensis</name>
    <dbReference type="NCBI Taxonomy" id="324851"/>
    <lineage>
        <taxon>Bacteria</taxon>
        <taxon>Bacillati</taxon>
        <taxon>Actinomycetota</taxon>
        <taxon>Actinomycetes</taxon>
        <taxon>Propionibacteriales</taxon>
        <taxon>Kribbellaceae</taxon>
        <taxon>Kribbella</taxon>
    </lineage>
</organism>
<dbReference type="InterPro" id="IPR035906">
    <property type="entry name" value="MetI-like_sf"/>
</dbReference>
<feature type="transmembrane region" description="Helical" evidence="7">
    <location>
        <begin position="85"/>
        <end position="109"/>
    </location>
</feature>
<dbReference type="RefSeq" id="WP_344194677.1">
    <property type="nucleotide sequence ID" value="NZ_BAAAND010000008.1"/>
</dbReference>
<sequence>MSRPVRRGREGQTRGLFMALPPIVLIALFIGFPIVLAFLFSLGYTGGLNRTIALIGQNVHHANGGTPTAGAYSDLFSDQRFLGDLVVTVVVTLVSTTVVILLATTIGLYLKCRGGILGKVLSALAVIPLFIPVVIASWAILGFYSADGFLRSVAAQFGVEFPIWSFTMVTVIIGSVWTSLPFATLLVSSGLQAVPQAMIDAARDAGASFVRVVTSVLVPMAGVPIVIATTFTAIGTLGSFTVPYFTGPNSPNMLGVDMSNYFSAFNQPQQSVVMAFVVFAIASGIAAVYVWANFRSAKESGAV</sequence>
<evidence type="ECO:0000313" key="9">
    <source>
        <dbReference type="EMBL" id="GAA1594362.1"/>
    </source>
</evidence>
<dbReference type="SUPFAM" id="SSF161098">
    <property type="entry name" value="MetI-like"/>
    <property type="match status" value="1"/>
</dbReference>
<comment type="caution">
    <text evidence="9">The sequence shown here is derived from an EMBL/GenBank/DDBJ whole genome shotgun (WGS) entry which is preliminary data.</text>
</comment>
<dbReference type="InterPro" id="IPR000515">
    <property type="entry name" value="MetI-like"/>
</dbReference>
<evidence type="ECO:0000256" key="2">
    <source>
        <dbReference type="ARBA" id="ARBA00022448"/>
    </source>
</evidence>
<gene>
    <name evidence="9" type="ORF">GCM10009742_46280</name>
</gene>
<evidence type="ECO:0000256" key="3">
    <source>
        <dbReference type="ARBA" id="ARBA00022475"/>
    </source>
</evidence>
<dbReference type="EMBL" id="BAAAND010000008">
    <property type="protein sequence ID" value="GAA1594362.1"/>
    <property type="molecule type" value="Genomic_DNA"/>
</dbReference>
<protein>
    <submittedName>
        <fullName evidence="9">ABC transporter permease subunit</fullName>
    </submittedName>
</protein>
<name>A0ABP4PXQ1_9ACTN</name>
<keyword evidence="2 7" id="KW-0813">Transport</keyword>
<evidence type="ECO:0000256" key="6">
    <source>
        <dbReference type="ARBA" id="ARBA00023136"/>
    </source>
</evidence>
<feature type="transmembrane region" description="Helical" evidence="7">
    <location>
        <begin position="16"/>
        <end position="40"/>
    </location>
</feature>
<comment type="subcellular location">
    <subcellularLocation>
        <location evidence="1 7">Cell membrane</location>
        <topology evidence="1 7">Multi-pass membrane protein</topology>
    </subcellularLocation>
</comment>
<dbReference type="PANTHER" id="PTHR43005:SF1">
    <property type="entry name" value="SPERMIDINE_PUTRESCINE TRANSPORT SYSTEM PERMEASE PROTEIN"/>
    <property type="match status" value="1"/>
</dbReference>
<evidence type="ECO:0000256" key="1">
    <source>
        <dbReference type="ARBA" id="ARBA00004651"/>
    </source>
</evidence>
<proteinExistence type="inferred from homology"/>
<keyword evidence="3" id="KW-1003">Cell membrane</keyword>